<dbReference type="EMBL" id="CP022521">
    <property type="protein sequence ID" value="ASO23079.1"/>
    <property type="molecule type" value="Genomic_DNA"/>
</dbReference>
<dbReference type="SUPFAM" id="SSF55961">
    <property type="entry name" value="Bet v1-like"/>
    <property type="match status" value="1"/>
</dbReference>
<keyword evidence="2" id="KW-1185">Reference proteome</keyword>
<proteinExistence type="predicted"/>
<reference evidence="1 2" key="1">
    <citation type="submission" date="2017-07" db="EMBL/GenBank/DDBJ databases">
        <title>Complete genome sequence of Actinoalloteichus hoggarensis DSM 45943, type strain of Actinoalloteichus hoggarensis.</title>
        <authorList>
            <person name="Ruckert C."/>
            <person name="Nouioui I."/>
            <person name="Willmese J."/>
            <person name="van Wezel G."/>
            <person name="Klenk H.-P."/>
            <person name="Kalinowski J."/>
            <person name="Zotchev S.B."/>
        </authorList>
    </citation>
    <scope>NUCLEOTIDE SEQUENCE [LARGE SCALE GENOMIC DNA]</scope>
    <source>
        <strain evidence="1 2">DSM 45943</strain>
    </source>
</reference>
<evidence type="ECO:0000313" key="1">
    <source>
        <dbReference type="EMBL" id="ASO23079.1"/>
    </source>
</evidence>
<protein>
    <submittedName>
        <fullName evidence="1">Polyketide cyclase / dehydrase and lipid transport</fullName>
    </submittedName>
</protein>
<dbReference type="AlphaFoldDB" id="A0A221WC59"/>
<dbReference type="Proteomes" id="UP000204221">
    <property type="component" value="Chromosome"/>
</dbReference>
<name>A0A221WC59_9PSEU</name>
<dbReference type="RefSeq" id="WP_184451052.1">
    <property type="nucleotide sequence ID" value="NZ_CP022521.1"/>
</dbReference>
<dbReference type="KEGG" id="ahg:AHOG_27405"/>
<dbReference type="Gene3D" id="3.30.530.20">
    <property type="match status" value="1"/>
</dbReference>
<dbReference type="InterPro" id="IPR023393">
    <property type="entry name" value="START-like_dom_sf"/>
</dbReference>
<organism evidence="1 2">
    <name type="scientific">Actinoalloteichus hoggarensis</name>
    <dbReference type="NCBI Taxonomy" id="1470176"/>
    <lineage>
        <taxon>Bacteria</taxon>
        <taxon>Bacillati</taxon>
        <taxon>Actinomycetota</taxon>
        <taxon>Actinomycetes</taxon>
        <taxon>Pseudonocardiales</taxon>
        <taxon>Pseudonocardiaceae</taxon>
        <taxon>Actinoalloteichus</taxon>
    </lineage>
</organism>
<evidence type="ECO:0000313" key="2">
    <source>
        <dbReference type="Proteomes" id="UP000204221"/>
    </source>
</evidence>
<accession>A0A221WC59</accession>
<gene>
    <name evidence="1" type="ORF">AHOG_27405</name>
</gene>
<sequence length="206" mass="22844">MADSAYDFHTRWLIPASPAEVADTLFDPADLSRWWPSVYLDVRTLRRAEDGGVGSSYELFTTGRLPYTLRWQLHVESVAELGCSFTATGDFVGRGVWHLSELGADRTQVDFTWKIRADKPLLRSSPNWLRPVFEANHDWAMRMGEESLMLELRRRAGDAVPPPRPPTPTSSVLLAAGGAVALTAGAAVLIGRAGDRRRARRPRSDG</sequence>